<comment type="caution">
    <text evidence="16">The sequence shown here is derived from an EMBL/GenBank/DDBJ whole genome shotgun (WGS) entry which is preliminary data.</text>
</comment>
<evidence type="ECO:0000256" key="13">
    <source>
        <dbReference type="SAM" id="SignalP"/>
    </source>
</evidence>
<evidence type="ECO:0000256" key="3">
    <source>
        <dbReference type="ARBA" id="ARBA00022452"/>
    </source>
</evidence>
<proteinExistence type="inferred from homology"/>
<feature type="chain" id="PRO_5037435210" evidence="13">
    <location>
        <begin position="23"/>
        <end position="1075"/>
    </location>
</feature>
<dbReference type="Pfam" id="PF00593">
    <property type="entry name" value="TonB_dep_Rec_b-barrel"/>
    <property type="match status" value="1"/>
</dbReference>
<evidence type="ECO:0000256" key="7">
    <source>
        <dbReference type="ARBA" id="ARBA00023065"/>
    </source>
</evidence>
<evidence type="ECO:0000313" key="16">
    <source>
        <dbReference type="EMBL" id="GHA40966.1"/>
    </source>
</evidence>
<dbReference type="PANTHER" id="PTHR32552">
    <property type="entry name" value="FERRICHROME IRON RECEPTOR-RELATED"/>
    <property type="match status" value="1"/>
</dbReference>
<keyword evidence="6" id="KW-0408">Iron</keyword>
<reference evidence="16" key="1">
    <citation type="journal article" date="2014" name="Int. J. Syst. Evol. Microbiol.">
        <title>Complete genome sequence of Corynebacterium casei LMG S-19264T (=DSM 44701T), isolated from a smear-ripened cheese.</title>
        <authorList>
            <consortium name="US DOE Joint Genome Institute (JGI-PGF)"/>
            <person name="Walter F."/>
            <person name="Albersmeier A."/>
            <person name="Kalinowski J."/>
            <person name="Ruckert C."/>
        </authorList>
    </citation>
    <scope>NUCLEOTIDE SEQUENCE</scope>
    <source>
        <strain evidence="16">KCTC 12719</strain>
    </source>
</reference>
<evidence type="ECO:0000259" key="14">
    <source>
        <dbReference type="Pfam" id="PF00593"/>
    </source>
</evidence>
<dbReference type="EMBL" id="BMXB01000009">
    <property type="protein sequence ID" value="GHA40966.1"/>
    <property type="molecule type" value="Genomic_DNA"/>
</dbReference>
<keyword evidence="3 11" id="KW-1134">Transmembrane beta strand</keyword>
<keyword evidence="17" id="KW-1185">Reference proteome</keyword>
<keyword evidence="2 11" id="KW-0813">Transport</keyword>
<keyword evidence="4" id="KW-0410">Iron transport</keyword>
<feature type="signal peptide" evidence="13">
    <location>
        <begin position="1"/>
        <end position="22"/>
    </location>
</feature>
<feature type="domain" description="TonB-dependent receptor plug" evidence="15">
    <location>
        <begin position="117"/>
        <end position="242"/>
    </location>
</feature>
<organism evidence="16 17">
    <name type="scientific">Salinimicrobium marinum</name>
    <dbReference type="NCBI Taxonomy" id="680283"/>
    <lineage>
        <taxon>Bacteria</taxon>
        <taxon>Pseudomonadati</taxon>
        <taxon>Bacteroidota</taxon>
        <taxon>Flavobacteriia</taxon>
        <taxon>Flavobacteriales</taxon>
        <taxon>Flavobacteriaceae</taxon>
        <taxon>Salinimicrobium</taxon>
    </lineage>
</organism>
<dbReference type="AlphaFoldDB" id="A0A918SGA1"/>
<keyword evidence="13" id="KW-0732">Signal</keyword>
<sequence>MRTKFSGILTLLLALVVQITFAQESMTVSGTVTDGNGMPLPGVNVLIKGTTRGEQTDFDGNYSIQAEQGDVLVFSYLGMQTVEYPVTNVNTIDVVLEQDAAQLEEVVVTALGISREKRSLGYATEEVSGAEVNTAKEGNFINSLSGKVSGLDIKKSSTLGGSSNIIIRGYTSLTGNNQPLFVVDGVPISNQNTNTSDQTSGRGGYDYGNAAMDINPDDVASVNVLKGAAASALYGSRAANGVILITTKTGRKNEDIGVTISSGITFSQMDDDTFVEYQKEYGAGYGPFYGPNEDAYFNEWDVDGDGNDDLVVPFTEDASFGGRFDPSLMVFQWDAFYPESPNYLQATPWTAAENGPESVFRTGVTYNHSISLDGGTDQSTYRLGYTLFDQEGILPNSNIKRNTVDVKATHDFTDKLSAGVTATYTNTDGKGRYGTGYSGTNIFQSMRQWNQNNVDFEAQKDAYFTTGRNITWNYANAEAGNFSPIYTDNPYWQLYENYQTDVRDRLYGNFNLNYEFTDWFSATGRVSMDTYNDLREERRNVGSNGVSAYQRYDASYTELNYDLLLNFDYDLSEDLNLSGLLGATARRQTFREMRASTTGGLVIPGLYSLSNSQNLLVPPTENFEELHTNGYFASASFGYRNTFFLDATARVDESSSLPESDNTYFYPSVSTSIVFSELFNNDWMSFGKLRANYAEVGNYAPPLSVQNVYSNPTNFRTPLYSVNSTANNPDLKNETTKSWEVGLEMEFFNRRLGFDLAAYQSNSIDQLMPVTVTAATGYTRRWVNAGEVENKGIEASLHVSPVRTDDFEWRINANWFTNESEVLSLYGDNQNLQIASLQGGISVNATVGQPYGTIWGTNYTYLEDGSGPVINPDNGRFVVDGTPQPIGDINPDWKAGISNTLSYKAVSFSFLIDIQKGGDIFSLDTWYGYATGVTANTAGLNELGNPVRDPISEGGGLLLEGVNPDGSANTTRTQMGNYANAIGYGYAPNAYHTYDGSFVKLREATLSYSLPTTLAERLSLTNVTLSAVGRNLWIIDKNIPYSDPEAGLSSGNIQGIQSGAIPTAREYGFNVRLQF</sequence>
<comment type="subcellular location">
    <subcellularLocation>
        <location evidence="1 11">Cell outer membrane</location>
        <topology evidence="1 11">Multi-pass membrane protein</topology>
    </subcellularLocation>
</comment>
<dbReference type="GO" id="GO:0009279">
    <property type="term" value="C:cell outer membrane"/>
    <property type="evidence" value="ECO:0007669"/>
    <property type="project" value="UniProtKB-SubCell"/>
</dbReference>
<protein>
    <submittedName>
        <fullName evidence="16">SusC/RagA family TonB-linked outer membrane protein</fullName>
    </submittedName>
</protein>
<dbReference type="Gene3D" id="2.40.170.20">
    <property type="entry name" value="TonB-dependent receptor, beta-barrel domain"/>
    <property type="match status" value="1"/>
</dbReference>
<evidence type="ECO:0000256" key="10">
    <source>
        <dbReference type="ARBA" id="ARBA00023237"/>
    </source>
</evidence>
<comment type="similarity">
    <text evidence="11 12">Belongs to the TonB-dependent receptor family.</text>
</comment>
<reference evidence="16" key="2">
    <citation type="submission" date="2020-09" db="EMBL/GenBank/DDBJ databases">
        <authorList>
            <person name="Sun Q."/>
            <person name="Kim S."/>
        </authorList>
    </citation>
    <scope>NUCLEOTIDE SEQUENCE</scope>
    <source>
        <strain evidence="16">KCTC 12719</strain>
    </source>
</reference>
<dbReference type="Gene3D" id="2.60.40.1120">
    <property type="entry name" value="Carboxypeptidase-like, regulatory domain"/>
    <property type="match status" value="1"/>
</dbReference>
<feature type="domain" description="TonB-dependent receptor-like beta-barrel" evidence="14">
    <location>
        <begin position="449"/>
        <end position="874"/>
    </location>
</feature>
<dbReference type="InterPro" id="IPR039426">
    <property type="entry name" value="TonB-dep_rcpt-like"/>
</dbReference>
<accession>A0A918SGA1</accession>
<dbReference type="PROSITE" id="PS52016">
    <property type="entry name" value="TONB_DEPENDENT_REC_3"/>
    <property type="match status" value="1"/>
</dbReference>
<keyword evidence="9 11" id="KW-0472">Membrane</keyword>
<dbReference type="Proteomes" id="UP000610456">
    <property type="component" value="Unassembled WGS sequence"/>
</dbReference>
<evidence type="ECO:0000256" key="5">
    <source>
        <dbReference type="ARBA" id="ARBA00022692"/>
    </source>
</evidence>
<gene>
    <name evidence="16" type="ORF">GCM10007103_22910</name>
</gene>
<dbReference type="RefSeq" id="WP_189604900.1">
    <property type="nucleotide sequence ID" value="NZ_BMXB01000009.1"/>
</dbReference>
<dbReference type="SUPFAM" id="SSF49464">
    <property type="entry name" value="Carboxypeptidase regulatory domain-like"/>
    <property type="match status" value="1"/>
</dbReference>
<dbReference type="Pfam" id="PF13715">
    <property type="entry name" value="CarbopepD_reg_2"/>
    <property type="match status" value="1"/>
</dbReference>
<dbReference type="InterPro" id="IPR023997">
    <property type="entry name" value="TonB-dep_OMP_SusC/RagA_CS"/>
</dbReference>
<evidence type="ECO:0000256" key="2">
    <source>
        <dbReference type="ARBA" id="ARBA00022448"/>
    </source>
</evidence>
<dbReference type="InterPro" id="IPR012910">
    <property type="entry name" value="Plug_dom"/>
</dbReference>
<keyword evidence="7" id="KW-0406">Ion transport</keyword>
<dbReference type="InterPro" id="IPR008969">
    <property type="entry name" value="CarboxyPept-like_regulatory"/>
</dbReference>
<evidence type="ECO:0000256" key="9">
    <source>
        <dbReference type="ARBA" id="ARBA00023136"/>
    </source>
</evidence>
<evidence type="ECO:0000256" key="12">
    <source>
        <dbReference type="RuleBase" id="RU003357"/>
    </source>
</evidence>
<keyword evidence="8 12" id="KW-0798">TonB box</keyword>
<keyword evidence="5 11" id="KW-0812">Transmembrane</keyword>
<dbReference type="SUPFAM" id="SSF56935">
    <property type="entry name" value="Porins"/>
    <property type="match status" value="1"/>
</dbReference>
<dbReference type="InterPro" id="IPR037066">
    <property type="entry name" value="Plug_dom_sf"/>
</dbReference>
<dbReference type="GO" id="GO:0006826">
    <property type="term" value="P:iron ion transport"/>
    <property type="evidence" value="ECO:0007669"/>
    <property type="project" value="UniProtKB-KW"/>
</dbReference>
<dbReference type="InterPro" id="IPR000531">
    <property type="entry name" value="Beta-barrel_TonB"/>
</dbReference>
<dbReference type="Gene3D" id="2.170.130.10">
    <property type="entry name" value="TonB-dependent receptor, plug domain"/>
    <property type="match status" value="1"/>
</dbReference>
<keyword evidence="10 11" id="KW-0998">Cell outer membrane</keyword>
<evidence type="ECO:0000256" key="6">
    <source>
        <dbReference type="ARBA" id="ARBA00023004"/>
    </source>
</evidence>
<dbReference type="NCBIfam" id="TIGR04056">
    <property type="entry name" value="OMP_RagA_SusC"/>
    <property type="match status" value="1"/>
</dbReference>
<dbReference type="NCBIfam" id="TIGR04057">
    <property type="entry name" value="SusC_RagA_signa"/>
    <property type="match status" value="1"/>
</dbReference>
<evidence type="ECO:0000256" key="8">
    <source>
        <dbReference type="ARBA" id="ARBA00023077"/>
    </source>
</evidence>
<evidence type="ECO:0000313" key="17">
    <source>
        <dbReference type="Proteomes" id="UP000610456"/>
    </source>
</evidence>
<dbReference type="Pfam" id="PF07715">
    <property type="entry name" value="Plug"/>
    <property type="match status" value="1"/>
</dbReference>
<name>A0A918SGA1_9FLAO</name>
<evidence type="ECO:0000256" key="1">
    <source>
        <dbReference type="ARBA" id="ARBA00004571"/>
    </source>
</evidence>
<dbReference type="PANTHER" id="PTHR32552:SF81">
    <property type="entry name" value="TONB-DEPENDENT OUTER MEMBRANE RECEPTOR"/>
    <property type="match status" value="1"/>
</dbReference>
<evidence type="ECO:0000256" key="11">
    <source>
        <dbReference type="PROSITE-ProRule" id="PRU01360"/>
    </source>
</evidence>
<dbReference type="InterPro" id="IPR023996">
    <property type="entry name" value="TonB-dep_OMP_SusC/RagA"/>
</dbReference>
<evidence type="ECO:0000259" key="15">
    <source>
        <dbReference type="Pfam" id="PF07715"/>
    </source>
</evidence>
<evidence type="ECO:0000256" key="4">
    <source>
        <dbReference type="ARBA" id="ARBA00022496"/>
    </source>
</evidence>
<dbReference type="InterPro" id="IPR036942">
    <property type="entry name" value="Beta-barrel_TonB_sf"/>
</dbReference>